<keyword evidence="1" id="KW-0732">Signal</keyword>
<evidence type="ECO:0000256" key="1">
    <source>
        <dbReference type="SAM" id="SignalP"/>
    </source>
</evidence>
<evidence type="ECO:0000313" key="3">
    <source>
        <dbReference type="Proteomes" id="UP000784294"/>
    </source>
</evidence>
<feature type="signal peptide" evidence="1">
    <location>
        <begin position="1"/>
        <end position="18"/>
    </location>
</feature>
<dbReference type="AlphaFoldDB" id="A0A3S5CD06"/>
<gene>
    <name evidence="2" type="ORF">PXEA_LOCUS4408</name>
</gene>
<reference evidence="2" key="1">
    <citation type="submission" date="2018-11" db="EMBL/GenBank/DDBJ databases">
        <authorList>
            <consortium name="Pathogen Informatics"/>
        </authorList>
    </citation>
    <scope>NUCLEOTIDE SEQUENCE</scope>
</reference>
<name>A0A3S5CD06_9PLAT</name>
<protein>
    <recommendedName>
        <fullName evidence="4">Secreted protein</fullName>
    </recommendedName>
</protein>
<sequence length="203" mass="22098">MPCLLSVCLCLRVSACLGFRGVRPGGVCQRAQRGRCVHTHVPIPAALRGSVPLADRLVRFPSGPEDHRHLCPVPRLHTLRGRARQQLHGQRTRPSGLVPTSCARGRDGPDRLVRVRAASRSHAAGLLVGRLHHAGPANVQLRSSCPAHGTASQTVCPFTVRQHNYGCTDLPSQPDRTDQRPPTKDYMADLVVCYRAIIAVLTI</sequence>
<comment type="caution">
    <text evidence="2">The sequence shown here is derived from an EMBL/GenBank/DDBJ whole genome shotgun (WGS) entry which is preliminary data.</text>
</comment>
<proteinExistence type="predicted"/>
<dbReference type="Proteomes" id="UP000784294">
    <property type="component" value="Unassembled WGS sequence"/>
</dbReference>
<feature type="chain" id="PRO_5018545079" description="Secreted protein" evidence="1">
    <location>
        <begin position="19"/>
        <end position="203"/>
    </location>
</feature>
<evidence type="ECO:0008006" key="4">
    <source>
        <dbReference type="Google" id="ProtNLM"/>
    </source>
</evidence>
<evidence type="ECO:0000313" key="2">
    <source>
        <dbReference type="EMBL" id="VEL10968.1"/>
    </source>
</evidence>
<keyword evidence="3" id="KW-1185">Reference proteome</keyword>
<dbReference type="EMBL" id="CAAALY010010451">
    <property type="protein sequence ID" value="VEL10968.1"/>
    <property type="molecule type" value="Genomic_DNA"/>
</dbReference>
<organism evidence="2 3">
    <name type="scientific">Protopolystoma xenopodis</name>
    <dbReference type="NCBI Taxonomy" id="117903"/>
    <lineage>
        <taxon>Eukaryota</taxon>
        <taxon>Metazoa</taxon>
        <taxon>Spiralia</taxon>
        <taxon>Lophotrochozoa</taxon>
        <taxon>Platyhelminthes</taxon>
        <taxon>Monogenea</taxon>
        <taxon>Polyopisthocotylea</taxon>
        <taxon>Polystomatidea</taxon>
        <taxon>Polystomatidae</taxon>
        <taxon>Protopolystoma</taxon>
    </lineage>
</organism>
<accession>A0A3S5CD06</accession>